<keyword evidence="3" id="KW-1185">Reference proteome</keyword>
<dbReference type="EMBL" id="JASJOU010000001">
    <property type="protein sequence ID" value="MDJ1500101.1"/>
    <property type="molecule type" value="Genomic_DNA"/>
</dbReference>
<evidence type="ECO:0000313" key="2">
    <source>
        <dbReference type="EMBL" id="MDJ1500101.1"/>
    </source>
</evidence>
<dbReference type="InterPro" id="IPR038765">
    <property type="entry name" value="Papain-like_cys_pep_sf"/>
</dbReference>
<dbReference type="SUPFAM" id="SSF54001">
    <property type="entry name" value="Cysteine proteinases"/>
    <property type="match status" value="1"/>
</dbReference>
<dbReference type="Gene3D" id="3.10.620.30">
    <property type="match status" value="1"/>
</dbReference>
<dbReference type="InterPro" id="IPR002931">
    <property type="entry name" value="Transglutaminase-like"/>
</dbReference>
<protein>
    <submittedName>
        <fullName evidence="2">Transglutaminase-like domain-containing protein</fullName>
    </submittedName>
</protein>
<evidence type="ECO:0000313" key="3">
    <source>
        <dbReference type="Proteomes" id="UP001232063"/>
    </source>
</evidence>
<dbReference type="PANTHER" id="PTHR46333">
    <property type="entry name" value="CYTOKINESIS PROTEIN 3"/>
    <property type="match status" value="1"/>
</dbReference>
<dbReference type="RefSeq" id="WP_314509627.1">
    <property type="nucleotide sequence ID" value="NZ_JASJOU010000001.1"/>
</dbReference>
<dbReference type="Pfam" id="PF01841">
    <property type="entry name" value="Transglut_core"/>
    <property type="match status" value="1"/>
</dbReference>
<dbReference type="AlphaFoldDB" id="A0AAE3UDA0"/>
<gene>
    <name evidence="2" type="ORF">QNI22_05570</name>
</gene>
<dbReference type="Proteomes" id="UP001232063">
    <property type="component" value="Unassembled WGS sequence"/>
</dbReference>
<dbReference type="InterPro" id="IPR052557">
    <property type="entry name" value="CAP/Cytokinesis_protein"/>
</dbReference>
<sequence>MGLLSAHKRKVWLSVFGFFCYLLIIAQNGNEEMAKQYQKLYEKSPVILLNSEVSFEFRLDTKTHTPYLIENEDLQYMSLRLTTEISKFKGYDNESSIIQSVASNENKKRVPLNPICGNFEIDNIFYSDAKVCKYPLKFSYLGQIQNLTIQKRYNDLKYFTSVYFNETYPVHVRKIRFIIPEWLTVELKEMNFAGYTIQRKKTEDTKSKATVYEFTAENLDEMKHERFDRGNSFTYPHILVLSKSFLDNSKQVPLIGSVEDLYKWYASLVHQVQNDTKPIESTVKQLIAGKTTDEEKIKAIYYWVQDNIRYIAFEDGIAGFKPETAQQVFQNKYGDCKGMANLTKAMLQIAGYDARLTWIGTNKIAYDYSLPTMAVDNHMICTLLWQDKKYFLDATEKFIAFQDNAERIQGRQVLIENGDKYLLERVPEFSKDRNLVKTQQVIRMDGTSLIGNCVTEFNGEMKTGIQNLLHESSSSQKSTTLEKVMSQGDKNITIQKLDHSNLTIRETPLKVTYDFVVRNQVSSFDNELYVNLDLDQLYADFIIKPERVSEVSFDEKVLRSSVVRFQIPAGYKLTHLPTSLDKKHGAFSFKLRFLEKDGEIYYEKELSIDKGIIRKQDFTAWNDSVKELKKVYNDKIVFTKL</sequence>
<accession>A0AAE3UDA0</accession>
<reference evidence="2" key="1">
    <citation type="submission" date="2023-05" db="EMBL/GenBank/DDBJ databases">
        <authorList>
            <person name="Zhang X."/>
        </authorList>
    </citation>
    <scope>NUCLEOTIDE SEQUENCE</scope>
    <source>
        <strain evidence="2">BD1B2-1</strain>
    </source>
</reference>
<comment type="caution">
    <text evidence="2">The sequence shown here is derived from an EMBL/GenBank/DDBJ whole genome shotgun (WGS) entry which is preliminary data.</text>
</comment>
<dbReference type="Gene3D" id="2.60.120.1130">
    <property type="match status" value="1"/>
</dbReference>
<evidence type="ECO:0000259" key="1">
    <source>
        <dbReference type="Pfam" id="PF01841"/>
    </source>
</evidence>
<organism evidence="2 3">
    <name type="scientific">Xanthocytophaga agilis</name>
    <dbReference type="NCBI Taxonomy" id="3048010"/>
    <lineage>
        <taxon>Bacteria</taxon>
        <taxon>Pseudomonadati</taxon>
        <taxon>Bacteroidota</taxon>
        <taxon>Cytophagia</taxon>
        <taxon>Cytophagales</taxon>
        <taxon>Rhodocytophagaceae</taxon>
        <taxon>Xanthocytophaga</taxon>
    </lineage>
</organism>
<dbReference type="PANTHER" id="PTHR46333:SF2">
    <property type="entry name" value="CYTOKINESIS PROTEIN 3"/>
    <property type="match status" value="1"/>
</dbReference>
<dbReference type="GO" id="GO:0005737">
    <property type="term" value="C:cytoplasm"/>
    <property type="evidence" value="ECO:0007669"/>
    <property type="project" value="TreeGrafter"/>
</dbReference>
<name>A0AAE3UDA0_9BACT</name>
<dbReference type="Gene3D" id="2.60.40.3140">
    <property type="match status" value="1"/>
</dbReference>
<feature type="domain" description="Transglutaminase-like" evidence="1">
    <location>
        <begin position="282"/>
        <end position="357"/>
    </location>
</feature>
<proteinExistence type="predicted"/>